<evidence type="ECO:0008006" key="4">
    <source>
        <dbReference type="Google" id="ProtNLM"/>
    </source>
</evidence>
<dbReference type="SUPFAM" id="SSF54160">
    <property type="entry name" value="Chromo domain-like"/>
    <property type="match status" value="1"/>
</dbReference>
<feature type="compositionally biased region" description="Acidic residues" evidence="1">
    <location>
        <begin position="1"/>
        <end position="11"/>
    </location>
</feature>
<organism evidence="2 3">
    <name type="scientific">Lupinus luteus</name>
    <name type="common">European yellow lupine</name>
    <dbReference type="NCBI Taxonomy" id="3873"/>
    <lineage>
        <taxon>Eukaryota</taxon>
        <taxon>Viridiplantae</taxon>
        <taxon>Streptophyta</taxon>
        <taxon>Embryophyta</taxon>
        <taxon>Tracheophyta</taxon>
        <taxon>Spermatophyta</taxon>
        <taxon>Magnoliopsida</taxon>
        <taxon>eudicotyledons</taxon>
        <taxon>Gunneridae</taxon>
        <taxon>Pentapetalae</taxon>
        <taxon>rosids</taxon>
        <taxon>fabids</taxon>
        <taxon>Fabales</taxon>
        <taxon>Fabaceae</taxon>
        <taxon>Papilionoideae</taxon>
        <taxon>50 kb inversion clade</taxon>
        <taxon>genistoids sensu lato</taxon>
        <taxon>core genistoids</taxon>
        <taxon>Genisteae</taxon>
        <taxon>Lupinus</taxon>
    </lineage>
</organism>
<evidence type="ECO:0000256" key="1">
    <source>
        <dbReference type="SAM" id="MobiDB-lite"/>
    </source>
</evidence>
<protein>
    <recommendedName>
        <fullName evidence="4">Chromo domain-containing protein</fullName>
    </recommendedName>
</protein>
<feature type="region of interest" description="Disordered" evidence="1">
    <location>
        <begin position="1"/>
        <end position="21"/>
    </location>
</feature>
<evidence type="ECO:0000313" key="3">
    <source>
        <dbReference type="Proteomes" id="UP001497480"/>
    </source>
</evidence>
<dbReference type="AlphaFoldDB" id="A0AAV1WBW7"/>
<accession>A0AAV1WBW7</accession>
<gene>
    <name evidence="2" type="ORF">LLUT_LOCUS7676</name>
</gene>
<name>A0AAV1WBW7_LUPLU</name>
<reference evidence="2 3" key="1">
    <citation type="submission" date="2024-03" db="EMBL/GenBank/DDBJ databases">
        <authorList>
            <person name="Martinez-Hernandez J."/>
        </authorList>
    </citation>
    <scope>NUCLEOTIDE SEQUENCE [LARGE SCALE GENOMIC DNA]</scope>
</reference>
<evidence type="ECO:0000313" key="2">
    <source>
        <dbReference type="EMBL" id="CAL0306616.1"/>
    </source>
</evidence>
<dbReference type="InterPro" id="IPR016197">
    <property type="entry name" value="Chromo-like_dom_sf"/>
</dbReference>
<comment type="caution">
    <text evidence="2">The sequence shown here is derived from an EMBL/GenBank/DDBJ whole genome shotgun (WGS) entry which is preliminary data.</text>
</comment>
<proteinExistence type="predicted"/>
<dbReference type="Proteomes" id="UP001497480">
    <property type="component" value="Unassembled WGS sequence"/>
</dbReference>
<dbReference type="InterPro" id="IPR029063">
    <property type="entry name" value="SAM-dependent_MTases_sf"/>
</dbReference>
<dbReference type="EMBL" id="CAXHTB010000005">
    <property type="protein sequence ID" value="CAL0306616.1"/>
    <property type="molecule type" value="Genomic_DNA"/>
</dbReference>
<sequence length="93" mass="10628">MNEEELNDEVEDMKNEASENQFHSEEFKVEKLLAVCHGDPNDVNKPGLYSKVRWNGYGPSEDTWDLVDGFRKELEKQVSCGLNPIHCILSSVD</sequence>
<keyword evidence="3" id="KW-1185">Reference proteome</keyword>
<dbReference type="Gene3D" id="3.40.50.150">
    <property type="entry name" value="Vaccinia Virus protein VP39"/>
    <property type="match status" value="1"/>
</dbReference>
<feature type="compositionally biased region" description="Basic and acidic residues" evidence="1">
    <location>
        <begin position="12"/>
        <end position="21"/>
    </location>
</feature>